<evidence type="ECO:0000313" key="1">
    <source>
        <dbReference type="EMBL" id="GGF88627.1"/>
    </source>
</evidence>
<dbReference type="AlphaFoldDB" id="A0A8J2Z231"/>
<comment type="caution">
    <text evidence="1">The sequence shown here is derived from an EMBL/GenBank/DDBJ whole genome shotgun (WGS) entry which is preliminary data.</text>
</comment>
<accession>A0A8J2Z231</accession>
<name>A0A8J2Z231_9GAMM</name>
<sequence>MLKKRLRNLKSKKFKEDSYRTLSEVEGCVSFVSCSDFDDAQPTMGSESGGYNHRALVMMYTASTSPLAGEVVQRKLRG</sequence>
<reference evidence="1" key="2">
    <citation type="submission" date="2020-09" db="EMBL/GenBank/DDBJ databases">
        <authorList>
            <person name="Sun Q."/>
            <person name="Zhou Y."/>
        </authorList>
    </citation>
    <scope>NUCLEOTIDE SEQUENCE</scope>
    <source>
        <strain evidence="1">CGMCC 1.15758</strain>
    </source>
</reference>
<protein>
    <submittedName>
        <fullName evidence="1">Uncharacterized protein</fullName>
    </submittedName>
</protein>
<dbReference type="EMBL" id="BMJS01000001">
    <property type="protein sequence ID" value="GGF88627.1"/>
    <property type="molecule type" value="Genomic_DNA"/>
</dbReference>
<dbReference type="Proteomes" id="UP000636949">
    <property type="component" value="Unassembled WGS sequence"/>
</dbReference>
<organism evidence="1 2">
    <name type="scientific">Cysteiniphilum litorale</name>
    <dbReference type="NCBI Taxonomy" id="2056700"/>
    <lineage>
        <taxon>Bacteria</taxon>
        <taxon>Pseudomonadati</taxon>
        <taxon>Pseudomonadota</taxon>
        <taxon>Gammaproteobacteria</taxon>
        <taxon>Thiotrichales</taxon>
        <taxon>Fastidiosibacteraceae</taxon>
        <taxon>Cysteiniphilum</taxon>
    </lineage>
</organism>
<keyword evidence="2" id="KW-1185">Reference proteome</keyword>
<reference evidence="1" key="1">
    <citation type="journal article" date="2014" name="Int. J. Syst. Evol. Microbiol.">
        <title>Complete genome sequence of Corynebacterium casei LMG S-19264T (=DSM 44701T), isolated from a smear-ripened cheese.</title>
        <authorList>
            <consortium name="US DOE Joint Genome Institute (JGI-PGF)"/>
            <person name="Walter F."/>
            <person name="Albersmeier A."/>
            <person name="Kalinowski J."/>
            <person name="Ruckert C."/>
        </authorList>
    </citation>
    <scope>NUCLEOTIDE SEQUENCE</scope>
    <source>
        <strain evidence="1">CGMCC 1.15758</strain>
    </source>
</reference>
<evidence type="ECO:0000313" key="2">
    <source>
        <dbReference type="Proteomes" id="UP000636949"/>
    </source>
</evidence>
<proteinExistence type="predicted"/>
<gene>
    <name evidence="1" type="ORF">GCM10010995_02330</name>
</gene>